<evidence type="ECO:0000256" key="1">
    <source>
        <dbReference type="SAM" id="SignalP"/>
    </source>
</evidence>
<dbReference type="InterPro" id="IPR019546">
    <property type="entry name" value="TAT_signal_bac_arc"/>
</dbReference>
<dbReference type="NCBIfam" id="TIGR01409">
    <property type="entry name" value="TAT_signal_seq"/>
    <property type="match status" value="1"/>
</dbReference>
<reference evidence="2 3" key="1">
    <citation type="submission" date="2024-09" db="EMBL/GenBank/DDBJ databases">
        <authorList>
            <person name="Sun Q."/>
            <person name="Mori K."/>
        </authorList>
    </citation>
    <scope>NUCLEOTIDE SEQUENCE [LARGE SCALE GENOMIC DNA]</scope>
    <source>
        <strain evidence="2 3">TBRC 4938</strain>
    </source>
</reference>
<dbReference type="PROSITE" id="PS51318">
    <property type="entry name" value="TAT"/>
    <property type="match status" value="1"/>
</dbReference>
<gene>
    <name evidence="2" type="ORF">ACFFP0_25330</name>
</gene>
<dbReference type="RefSeq" id="WP_377264995.1">
    <property type="nucleotide sequence ID" value="NZ_JBHMAA010000032.1"/>
</dbReference>
<feature type="signal peptide" evidence="1">
    <location>
        <begin position="1"/>
        <end position="31"/>
    </location>
</feature>
<dbReference type="EMBL" id="JBHMAA010000032">
    <property type="protein sequence ID" value="MFB9952180.1"/>
    <property type="molecule type" value="Genomic_DNA"/>
</dbReference>
<dbReference type="Proteomes" id="UP001589692">
    <property type="component" value="Unassembled WGS sequence"/>
</dbReference>
<name>A0ABV6AS94_9HYPH</name>
<comment type="caution">
    <text evidence="2">The sequence shown here is derived from an EMBL/GenBank/DDBJ whole genome shotgun (WGS) entry which is preliminary data.</text>
</comment>
<evidence type="ECO:0000313" key="3">
    <source>
        <dbReference type="Proteomes" id="UP001589692"/>
    </source>
</evidence>
<keyword evidence="3" id="KW-1185">Reference proteome</keyword>
<accession>A0ABV6AS94</accession>
<protein>
    <submittedName>
        <fullName evidence="2">Twin-arginine translocation signal domain-containing protein</fullName>
    </submittedName>
</protein>
<feature type="chain" id="PRO_5047538201" evidence="1">
    <location>
        <begin position="32"/>
        <end position="105"/>
    </location>
</feature>
<proteinExistence type="predicted"/>
<sequence>MANDANTTRRNVLKLIPAAATAAAVPAVAMAAPPQPMNPADAMQFHARELFQAAGTLGHSQFIFVMPRYNGEVWMSVGYYRDGEDPNAEGTRSSNYLIKVEGVSA</sequence>
<evidence type="ECO:0000313" key="2">
    <source>
        <dbReference type="EMBL" id="MFB9952180.1"/>
    </source>
</evidence>
<organism evidence="2 3">
    <name type="scientific">Rhizobium puerariae</name>
    <dbReference type="NCBI Taxonomy" id="1585791"/>
    <lineage>
        <taxon>Bacteria</taxon>
        <taxon>Pseudomonadati</taxon>
        <taxon>Pseudomonadota</taxon>
        <taxon>Alphaproteobacteria</taxon>
        <taxon>Hyphomicrobiales</taxon>
        <taxon>Rhizobiaceae</taxon>
        <taxon>Rhizobium/Agrobacterium group</taxon>
        <taxon>Rhizobium</taxon>
    </lineage>
</organism>
<keyword evidence="1" id="KW-0732">Signal</keyword>
<dbReference type="InterPro" id="IPR006311">
    <property type="entry name" value="TAT_signal"/>
</dbReference>